<dbReference type="AlphaFoldDB" id="A0AA41KH69"/>
<dbReference type="InterPro" id="IPR001920">
    <property type="entry name" value="Asp/Glu_race"/>
</dbReference>
<comment type="caution">
    <text evidence="3">The sequence shown here is derived from an EMBL/GenBank/DDBJ whole genome shotgun (WGS) entry which is preliminary data.</text>
</comment>
<evidence type="ECO:0000256" key="2">
    <source>
        <dbReference type="ARBA" id="ARBA00023235"/>
    </source>
</evidence>
<dbReference type="Gene3D" id="3.40.50.1860">
    <property type="match status" value="2"/>
</dbReference>
<keyword evidence="2" id="KW-0413">Isomerase</keyword>
<keyword evidence="4" id="KW-1185">Reference proteome</keyword>
<gene>
    <name evidence="3" type="ORF">KTS37_06415</name>
</gene>
<dbReference type="NCBIfam" id="TIGR00035">
    <property type="entry name" value="asp_race"/>
    <property type="match status" value="1"/>
</dbReference>
<dbReference type="Proteomes" id="UP001166304">
    <property type="component" value="Unassembled WGS sequence"/>
</dbReference>
<dbReference type="EMBL" id="JAHQXE010000002">
    <property type="protein sequence ID" value="MBV0901421.1"/>
    <property type="molecule type" value="Genomic_DNA"/>
</dbReference>
<dbReference type="PANTHER" id="PTHR21198:SF7">
    <property type="entry name" value="ASPARTATE-GLUTAMATE RACEMASE FAMILY"/>
    <property type="match status" value="1"/>
</dbReference>
<dbReference type="GO" id="GO:0047661">
    <property type="term" value="F:amino-acid racemase activity"/>
    <property type="evidence" value="ECO:0007669"/>
    <property type="project" value="InterPro"/>
</dbReference>
<sequence>MSVTEPQTIGILGGMSSESTRTYYRLIDSNVNDALGGHNAGDILIRSVNFARIERCIRDQRWEEAGEILVDAALDLEAGGADFVVMATNTMHRVAPRLVDGLSIPFLHIVDAVVDAIRADGVETVGVLGTKAVMEGSFYHERFGSHGIETVVPGIDDREAVDRIIFEELTTGQVREESRGRYLDVIDGLVEAGAQGIVLGCTEIELLIEQRDCPETPLFDTTALHVERAVERSLRPVFDD</sequence>
<dbReference type="InterPro" id="IPR015942">
    <property type="entry name" value="Asp/Glu/hydantoin_racemase"/>
</dbReference>
<dbReference type="SUPFAM" id="SSF53681">
    <property type="entry name" value="Aspartate/glutamate racemase"/>
    <property type="match status" value="2"/>
</dbReference>
<dbReference type="PANTHER" id="PTHR21198">
    <property type="entry name" value="GLUTAMATE RACEMASE"/>
    <property type="match status" value="1"/>
</dbReference>
<evidence type="ECO:0000256" key="1">
    <source>
        <dbReference type="ARBA" id="ARBA00007847"/>
    </source>
</evidence>
<dbReference type="RefSeq" id="WP_162412633.1">
    <property type="nucleotide sequence ID" value="NZ_JAHQXE010000002.1"/>
</dbReference>
<evidence type="ECO:0000313" key="4">
    <source>
        <dbReference type="Proteomes" id="UP001166304"/>
    </source>
</evidence>
<comment type="similarity">
    <text evidence="1">Belongs to the aspartate/glutamate racemases family.</text>
</comment>
<accession>A0AA41KH69</accession>
<dbReference type="Pfam" id="PF01177">
    <property type="entry name" value="Asp_Glu_race"/>
    <property type="match status" value="1"/>
</dbReference>
<name>A0AA41KH69_9EURY</name>
<protein>
    <submittedName>
        <fullName evidence="3">Aspartate/glutamate racemase family protein</fullName>
    </submittedName>
</protein>
<organism evidence="3 4">
    <name type="scientific">Haloarcula salina</name>
    <dbReference type="NCBI Taxonomy" id="1429914"/>
    <lineage>
        <taxon>Archaea</taxon>
        <taxon>Methanobacteriati</taxon>
        <taxon>Methanobacteriota</taxon>
        <taxon>Stenosarchaea group</taxon>
        <taxon>Halobacteria</taxon>
        <taxon>Halobacteriales</taxon>
        <taxon>Haloarculaceae</taxon>
        <taxon>Haloarcula</taxon>
    </lineage>
</organism>
<evidence type="ECO:0000313" key="3">
    <source>
        <dbReference type="EMBL" id="MBV0901421.1"/>
    </source>
</evidence>
<dbReference type="InterPro" id="IPR004380">
    <property type="entry name" value="Asp_race"/>
</dbReference>
<proteinExistence type="inferred from homology"/>
<reference evidence="3" key="1">
    <citation type="submission" date="2021-06" db="EMBL/GenBank/DDBJ databases">
        <title>New haloarchaea isolates fom saline soil.</title>
        <authorList>
            <person name="Duran-Viseras A."/>
            <person name="Sanchez-Porro C.S."/>
            <person name="Ventosa A."/>
        </authorList>
    </citation>
    <scope>NUCLEOTIDE SEQUENCE</scope>
    <source>
        <strain evidence="3">JCM 18369</strain>
    </source>
</reference>